<evidence type="ECO:0000256" key="3">
    <source>
        <dbReference type="ARBA" id="ARBA00022771"/>
    </source>
</evidence>
<dbReference type="Pfam" id="PF04677">
    <property type="entry name" value="CwfJ_C_1"/>
    <property type="match status" value="1"/>
</dbReference>
<dbReference type="PANTHER" id="PTHR12072">
    <property type="entry name" value="CWF19, CELL CYCLE CONTROL PROTEIN"/>
    <property type="match status" value="1"/>
</dbReference>
<dbReference type="InterPro" id="IPR006768">
    <property type="entry name" value="Cwf19-like_C_dom-1"/>
</dbReference>
<dbReference type="SMART" id="SM00343">
    <property type="entry name" value="ZnF_C2HC"/>
    <property type="match status" value="3"/>
</dbReference>
<dbReference type="PANTHER" id="PTHR12072:SF4">
    <property type="entry name" value="CWF19-LIKE PROTEIN 1"/>
    <property type="match status" value="1"/>
</dbReference>
<evidence type="ECO:0000256" key="1">
    <source>
        <dbReference type="ARBA" id="ARBA00022664"/>
    </source>
</evidence>
<dbReference type="InterPro" id="IPR001878">
    <property type="entry name" value="Znf_CCHC"/>
</dbReference>
<gene>
    <name evidence="7" type="ORF">CC85DRAFT_112412</name>
</gene>
<protein>
    <recommendedName>
        <fullName evidence="6">CCHC-type domain-containing protein</fullName>
    </recommendedName>
</protein>
<keyword evidence="2" id="KW-0479">Metal-binding</keyword>
<feature type="domain" description="CCHC-type" evidence="6">
    <location>
        <begin position="361"/>
        <end position="377"/>
    </location>
</feature>
<dbReference type="STRING" id="879819.A0A0J0XX60"/>
<accession>A0A0J0XX60</accession>
<dbReference type="SUPFAM" id="SSF57756">
    <property type="entry name" value="Retrovirus zinc finger-like domains"/>
    <property type="match status" value="1"/>
</dbReference>
<dbReference type="Pfam" id="PF04676">
    <property type="entry name" value="CwfJ_C_2"/>
    <property type="match status" value="1"/>
</dbReference>
<dbReference type="InterPro" id="IPR025829">
    <property type="entry name" value="Zn_knuckle_CX2CX3GHX4C"/>
</dbReference>
<dbReference type="GO" id="GO:0061632">
    <property type="term" value="F:RNA lariat debranching enzyme activator activity"/>
    <property type="evidence" value="ECO:0007669"/>
    <property type="project" value="TreeGrafter"/>
</dbReference>
<dbReference type="Proteomes" id="UP000053611">
    <property type="component" value="Unassembled WGS sequence"/>
</dbReference>
<keyword evidence="4" id="KW-0862">Zinc</keyword>
<reference evidence="7 8" key="1">
    <citation type="submission" date="2015-03" db="EMBL/GenBank/DDBJ databases">
        <title>Genomics and transcriptomics of the oil-accumulating basidiomycete yeast T. oleaginosus allow insights into substrate utilization and the diverse evolutionary trajectories of mating systems in fungi.</title>
        <authorList>
            <consortium name="DOE Joint Genome Institute"/>
            <person name="Kourist R."/>
            <person name="Kracht O."/>
            <person name="Bracharz F."/>
            <person name="Lipzen A."/>
            <person name="Nolan M."/>
            <person name="Ohm R."/>
            <person name="Grigoriev I."/>
            <person name="Sun S."/>
            <person name="Heitman J."/>
            <person name="Bruck T."/>
            <person name="Nowrousian M."/>
        </authorList>
    </citation>
    <scope>NUCLEOTIDE SEQUENCE [LARGE SCALE GENOMIC DNA]</scope>
    <source>
        <strain evidence="7 8">IBC0246</strain>
    </source>
</reference>
<dbReference type="GO" id="GO:0003676">
    <property type="term" value="F:nucleic acid binding"/>
    <property type="evidence" value="ECO:0007669"/>
    <property type="project" value="InterPro"/>
</dbReference>
<proteinExistence type="predicted"/>
<dbReference type="SUPFAM" id="SSF54197">
    <property type="entry name" value="HIT-like"/>
    <property type="match status" value="1"/>
</dbReference>
<dbReference type="InterPro" id="IPR036265">
    <property type="entry name" value="HIT-like_sf"/>
</dbReference>
<dbReference type="InterPro" id="IPR036875">
    <property type="entry name" value="Znf_CCHC_sf"/>
</dbReference>
<dbReference type="Gene3D" id="3.30.428.10">
    <property type="entry name" value="HIT-like"/>
    <property type="match status" value="1"/>
</dbReference>
<name>A0A0J0XX60_9TREE</name>
<evidence type="ECO:0000259" key="6">
    <source>
        <dbReference type="SMART" id="SM00343"/>
    </source>
</evidence>
<dbReference type="Gene3D" id="4.10.60.10">
    <property type="entry name" value="Zinc finger, CCHC-type"/>
    <property type="match status" value="2"/>
</dbReference>
<dbReference type="EMBL" id="KQ087180">
    <property type="protein sequence ID" value="KLT45628.1"/>
    <property type="molecule type" value="Genomic_DNA"/>
</dbReference>
<dbReference type="GO" id="GO:0000398">
    <property type="term" value="P:mRNA splicing, via spliceosome"/>
    <property type="evidence" value="ECO:0007669"/>
    <property type="project" value="TreeGrafter"/>
</dbReference>
<feature type="region of interest" description="Disordered" evidence="5">
    <location>
        <begin position="274"/>
        <end position="325"/>
    </location>
</feature>
<dbReference type="AlphaFoldDB" id="A0A0J0XX60"/>
<dbReference type="RefSeq" id="XP_018282119.1">
    <property type="nucleotide sequence ID" value="XM_018419328.1"/>
</dbReference>
<evidence type="ECO:0000256" key="5">
    <source>
        <dbReference type="SAM" id="MobiDB-lite"/>
    </source>
</evidence>
<dbReference type="GO" id="GO:0008270">
    <property type="term" value="F:zinc ion binding"/>
    <property type="evidence" value="ECO:0007669"/>
    <property type="project" value="UniProtKB-KW"/>
</dbReference>
<dbReference type="InterPro" id="IPR040194">
    <property type="entry name" value="Cwf19-like"/>
</dbReference>
<evidence type="ECO:0000313" key="7">
    <source>
        <dbReference type="EMBL" id="KLT45628.1"/>
    </source>
</evidence>
<feature type="domain" description="CCHC-type" evidence="6">
    <location>
        <begin position="393"/>
        <end position="410"/>
    </location>
</feature>
<dbReference type="OrthoDB" id="444325at2759"/>
<evidence type="ECO:0000256" key="2">
    <source>
        <dbReference type="ARBA" id="ARBA00022723"/>
    </source>
</evidence>
<keyword evidence="8" id="KW-1185">Reference proteome</keyword>
<keyword evidence="1" id="KW-0507">mRNA processing</keyword>
<evidence type="ECO:0000313" key="8">
    <source>
        <dbReference type="Proteomes" id="UP000053611"/>
    </source>
</evidence>
<dbReference type="InterPro" id="IPR006767">
    <property type="entry name" value="Cwf19-like_C_dom-2"/>
</dbReference>
<dbReference type="GO" id="GO:0071014">
    <property type="term" value="C:post-mRNA release spliceosomal complex"/>
    <property type="evidence" value="ECO:0007669"/>
    <property type="project" value="TreeGrafter"/>
</dbReference>
<organism evidence="7 8">
    <name type="scientific">Cutaneotrichosporon oleaginosum</name>
    <dbReference type="NCBI Taxonomy" id="879819"/>
    <lineage>
        <taxon>Eukaryota</taxon>
        <taxon>Fungi</taxon>
        <taxon>Dikarya</taxon>
        <taxon>Basidiomycota</taxon>
        <taxon>Agaricomycotina</taxon>
        <taxon>Tremellomycetes</taxon>
        <taxon>Trichosporonales</taxon>
        <taxon>Trichosporonaceae</taxon>
        <taxon>Cutaneotrichosporon</taxon>
    </lineage>
</organism>
<dbReference type="Pfam" id="PF13696">
    <property type="entry name" value="zf-CCHC_2"/>
    <property type="match status" value="3"/>
</dbReference>
<evidence type="ECO:0000256" key="4">
    <source>
        <dbReference type="ARBA" id="ARBA00022833"/>
    </source>
</evidence>
<feature type="domain" description="CCHC-type" evidence="6">
    <location>
        <begin position="331"/>
        <end position="347"/>
    </location>
</feature>
<sequence length="654" mass="70229">MSPQQTEPLKILAIGSPLSELSLLVQKVTAINGKHGPFDACVVVGDLFREGSNGSELDGVALPVPTYWTVGKNALPARVLETLAKGPEVAPNLVYLGKSGVFVTAQGLKIAVVGGVYDAAVYESGDNPGPYTPVITQNSIAQLLSHKELFGPSHDSMLEAAKEKALALPSAFHGVDLFITTSPPPSLSLLSPSFPSSGISLAAAAPPLAELIKLSRPRYLFWADGEGFWEREPFGWAGVKGDERWTRAVKLGALGAVGKGTGKPARWFYATSLPAQSSSTKPPVRPGNASPNPFSMPTGGGSSKRQADDSNGAEGAKRVKAEPGPPPEDYTCKICSVQGHWIQDCPQKAAMDPSKPPPGYVCNICKSTEHFIRECPQREERARAPRPPPAGYVCKACGKAEEHYIKDCPVVKERDAAREANRKGNKKDLGPAECWFCLSNPKVTKHLIVGIGSETYVTLPKGQLIPTHGKEEPLVPGGGHVLIIPIAHHPTLMSIPPADALDIITEIESYKSALRKCFAQYNAVPVFFEVGRLAGRGGHAHVQVIPVPNELGDEVHDAFTNAGNSIGLNWEAEPERALARVGPTGSYFKVECPDGRKMVHLLRNNFDLQFGRKVLAGLLNIHDRGNWQECVQSEAEDKDDAQKLKAALKPFLPK</sequence>
<keyword evidence="3" id="KW-0863">Zinc-finger</keyword>
<dbReference type="GeneID" id="28979931"/>